<name>A0ABQ6GXP3_9GAMM</name>
<dbReference type="Proteomes" id="UP001157133">
    <property type="component" value="Unassembled WGS sequence"/>
</dbReference>
<comment type="caution">
    <text evidence="1">The sequence shown here is derived from an EMBL/GenBank/DDBJ whole genome shotgun (WGS) entry which is preliminary data.</text>
</comment>
<gene>
    <name evidence="1" type="ORF">theurythT_00740</name>
</gene>
<organism evidence="1 2">
    <name type="scientific">Thalassotalea eurytherma</name>
    <dbReference type="NCBI Taxonomy" id="1144278"/>
    <lineage>
        <taxon>Bacteria</taxon>
        <taxon>Pseudomonadati</taxon>
        <taxon>Pseudomonadota</taxon>
        <taxon>Gammaproteobacteria</taxon>
        <taxon>Alteromonadales</taxon>
        <taxon>Colwelliaceae</taxon>
        <taxon>Thalassotalea</taxon>
    </lineage>
</organism>
<accession>A0ABQ6GXP3</accession>
<evidence type="ECO:0008006" key="3">
    <source>
        <dbReference type="Google" id="ProtNLM"/>
    </source>
</evidence>
<sequence length="70" mass="7649">MQSQLSIMSATQEISYLPSIVGHQSQLIPLQIQELASLPTPTENICLVYKPSMASGLLSQFVTKLSPNDM</sequence>
<evidence type="ECO:0000313" key="1">
    <source>
        <dbReference type="EMBL" id="GLX80622.1"/>
    </source>
</evidence>
<dbReference type="EMBL" id="BSSU01000001">
    <property type="protein sequence ID" value="GLX80622.1"/>
    <property type="molecule type" value="Genomic_DNA"/>
</dbReference>
<protein>
    <recommendedName>
        <fullName evidence="3">LysR substrate-binding domain-containing protein</fullName>
    </recommendedName>
</protein>
<keyword evidence="2" id="KW-1185">Reference proteome</keyword>
<reference evidence="1 2" key="1">
    <citation type="submission" date="2023-03" db="EMBL/GenBank/DDBJ databases">
        <title>Draft genome sequence of Thalassotalea eurytherma JCM 18482T.</title>
        <authorList>
            <person name="Sawabe T."/>
        </authorList>
    </citation>
    <scope>NUCLEOTIDE SEQUENCE [LARGE SCALE GENOMIC DNA]</scope>
    <source>
        <strain evidence="1 2">JCM 18482</strain>
    </source>
</reference>
<proteinExistence type="predicted"/>
<evidence type="ECO:0000313" key="2">
    <source>
        <dbReference type="Proteomes" id="UP001157133"/>
    </source>
</evidence>
<dbReference type="RefSeq" id="WP_284205936.1">
    <property type="nucleotide sequence ID" value="NZ_BSSU01000001.1"/>
</dbReference>